<reference evidence="1 2" key="1">
    <citation type="submission" date="2020-06" db="EMBL/GenBank/DDBJ databases">
        <title>Genome mining for natural products.</title>
        <authorList>
            <person name="Zhang B."/>
            <person name="Shi J."/>
            <person name="Ge H."/>
        </authorList>
    </citation>
    <scope>NUCLEOTIDE SEQUENCE [LARGE SCALE GENOMIC DNA]</scope>
    <source>
        <strain evidence="1 2">NA02069</strain>
    </source>
</reference>
<evidence type="ECO:0000313" key="2">
    <source>
        <dbReference type="Proteomes" id="UP000509418"/>
    </source>
</evidence>
<dbReference type="EMBL" id="CP056041">
    <property type="protein sequence ID" value="QKZ23853.1"/>
    <property type="molecule type" value="Genomic_DNA"/>
</dbReference>
<evidence type="ECO:0008006" key="3">
    <source>
        <dbReference type="Google" id="ProtNLM"/>
    </source>
</evidence>
<name>A0A7H8TK01_STRCX</name>
<sequence>MNPRLHLILGPTGIGKTGRAVAAAADRRCSVIALDRIQCHAELTIGSGRPLTGDLAGTTRLYLDKRPLTHGPIAAGPAVDRLVDMLRRLRRNGATTVILEGGSISILRDLTQRTDWCEGWTLDIAACVEGSPRQYEANVASRVEQLVGYSTNSAVARTLQDELADVWDDPPARKYSAEVIGYREAIELCEQHNLTPHDLTGPHGHLWRYELNERVLHAHLAYARTQRHAIAAALPALDDLADGVELCKS</sequence>
<dbReference type="RefSeq" id="WP_176578467.1">
    <property type="nucleotide sequence ID" value="NZ_CBDRGH010000022.1"/>
</dbReference>
<accession>A0A7H8TK01</accession>
<dbReference type="Gene3D" id="3.40.50.300">
    <property type="entry name" value="P-loop containing nucleotide triphosphate hydrolases"/>
    <property type="match status" value="1"/>
</dbReference>
<protein>
    <recommendedName>
        <fullName evidence="3">Isopentenyl transferase</fullName>
    </recommendedName>
</protein>
<organism evidence="1 2">
    <name type="scientific">Streptomyces chartreusis</name>
    <dbReference type="NCBI Taxonomy" id="1969"/>
    <lineage>
        <taxon>Bacteria</taxon>
        <taxon>Bacillati</taxon>
        <taxon>Actinomycetota</taxon>
        <taxon>Actinomycetes</taxon>
        <taxon>Kitasatosporales</taxon>
        <taxon>Streptomycetaceae</taxon>
        <taxon>Streptomyces</taxon>
    </lineage>
</organism>
<gene>
    <name evidence="1" type="ORF">HUT05_44760</name>
</gene>
<dbReference type="Proteomes" id="UP000509418">
    <property type="component" value="Chromosome"/>
</dbReference>
<dbReference type="Gene3D" id="1.10.287.890">
    <property type="entry name" value="Crystal structure of tRNA isopentenylpyrophosphate transferase (bh2366) domain"/>
    <property type="match status" value="1"/>
</dbReference>
<dbReference type="InterPro" id="IPR027417">
    <property type="entry name" value="P-loop_NTPase"/>
</dbReference>
<proteinExistence type="predicted"/>
<dbReference type="AlphaFoldDB" id="A0A7H8TK01"/>
<dbReference type="Pfam" id="PF01745">
    <property type="entry name" value="IPT"/>
    <property type="match status" value="1"/>
</dbReference>
<keyword evidence="2" id="KW-1185">Reference proteome</keyword>
<evidence type="ECO:0000313" key="1">
    <source>
        <dbReference type="EMBL" id="QKZ23853.1"/>
    </source>
</evidence>